<name>A0A3B1DVH9_9ZZZZ</name>
<accession>A0A3B1DVH9</accession>
<sequence>VPGGTANGSNLTTVTLTSQFGRAIAFQQNGLSGGWTVTDLNINAEQSGTSTAPVTWIDPKDSKTYAAAISADGLMLYKNTTGTTWTARNLNAEISGAELITSSLTTFTGNGGNVYVAGLTATGEMMLFNQTGGQSNGEYTWTARNLSETDLLVNNLDTTPAFTSPLSSYVTAWNGLNIVGLDANGDIQAIWWAPGRESWSATNLSNATGAPPMQGTIAPYLTTWGAINLSGTDASGNVVVTWWMPSFGGDWVQTNLTDLKNGPTLDAGSVATYVTPWGGTNILGRNADGDLIAYWWAPSLGPGQWQITNLTDFITGAESTSGPTIGFSSPSGVVNIFGSAADGELIRYWWQPNEAWQWENVSSTASYT</sequence>
<dbReference type="AlphaFoldDB" id="A0A3B1DVH9"/>
<dbReference type="SUPFAM" id="SSF89372">
    <property type="entry name" value="Fucose-specific lectin"/>
    <property type="match status" value="2"/>
</dbReference>
<evidence type="ECO:0000313" key="1">
    <source>
        <dbReference type="EMBL" id="VAX40194.1"/>
    </source>
</evidence>
<gene>
    <name evidence="1" type="ORF">MNBD_PLANCTO03-1007</name>
</gene>
<feature type="non-terminal residue" evidence="1">
    <location>
        <position position="1"/>
    </location>
</feature>
<reference evidence="1" key="1">
    <citation type="submission" date="2018-06" db="EMBL/GenBank/DDBJ databases">
        <authorList>
            <person name="Zhirakovskaya E."/>
        </authorList>
    </citation>
    <scope>NUCLEOTIDE SEQUENCE</scope>
</reference>
<dbReference type="EMBL" id="UOGK01000350">
    <property type="protein sequence ID" value="VAX40194.1"/>
    <property type="molecule type" value="Genomic_DNA"/>
</dbReference>
<proteinExistence type="predicted"/>
<dbReference type="Gene3D" id="2.120.10.70">
    <property type="entry name" value="Fucose-specific lectin"/>
    <property type="match status" value="1"/>
</dbReference>
<organism evidence="1">
    <name type="scientific">hydrothermal vent metagenome</name>
    <dbReference type="NCBI Taxonomy" id="652676"/>
    <lineage>
        <taxon>unclassified sequences</taxon>
        <taxon>metagenomes</taxon>
        <taxon>ecological metagenomes</taxon>
    </lineage>
</organism>
<protein>
    <submittedName>
        <fullName evidence="1">Uncharacterized protein</fullName>
    </submittedName>
</protein>